<protein>
    <submittedName>
        <fullName evidence="1">Uncharacterized protein</fullName>
    </submittedName>
</protein>
<sequence>MYSPLLHWASLNEHKSEYHTIMRLFQDHAEENVSFAPGDAIVSPMTRRTVHTLPTVVSGCPGLRYDVTDRLDERTVELSASASAKAALKTHDLIVPQTAGWKDRLCCRLYQRGSP</sequence>
<dbReference type="Proteomes" id="UP000238523">
    <property type="component" value="Chromosome"/>
</dbReference>
<name>A0A2K9Z6U6_RHILE</name>
<dbReference type="AlphaFoldDB" id="A0A2K9Z6U6"/>
<proteinExistence type="predicted"/>
<evidence type="ECO:0000313" key="2">
    <source>
        <dbReference type="Proteomes" id="UP000238523"/>
    </source>
</evidence>
<evidence type="ECO:0000313" key="1">
    <source>
        <dbReference type="EMBL" id="AUW43958.1"/>
    </source>
</evidence>
<dbReference type="EMBL" id="CP025012">
    <property type="protein sequence ID" value="AUW43958.1"/>
    <property type="molecule type" value="Genomic_DNA"/>
</dbReference>
<gene>
    <name evidence="1" type="ORF">CUJ84_Chr003627</name>
</gene>
<organism evidence="1 2">
    <name type="scientific">Rhizobium leguminosarum</name>
    <dbReference type="NCBI Taxonomy" id="384"/>
    <lineage>
        <taxon>Bacteria</taxon>
        <taxon>Pseudomonadati</taxon>
        <taxon>Pseudomonadota</taxon>
        <taxon>Alphaproteobacteria</taxon>
        <taxon>Hyphomicrobiales</taxon>
        <taxon>Rhizobiaceae</taxon>
        <taxon>Rhizobium/Agrobacterium group</taxon>
        <taxon>Rhizobium</taxon>
    </lineage>
</organism>
<accession>A0A2K9Z6U6</accession>
<reference evidence="1 2" key="1">
    <citation type="submission" date="2017-11" db="EMBL/GenBank/DDBJ databases">
        <title>Complete genome of Rhizobium leguminosarum Norway, an ineffective micro-symbiont.</title>
        <authorList>
            <person name="Hoffrichter A."/>
            <person name="Liang J."/>
            <person name="Brachmann A."/>
            <person name="Marin M."/>
        </authorList>
    </citation>
    <scope>NUCLEOTIDE SEQUENCE [LARGE SCALE GENOMIC DNA]</scope>
    <source>
        <strain evidence="1 2">Norway</strain>
    </source>
</reference>